<dbReference type="AlphaFoldDB" id="A0A848EKT2"/>
<organism evidence="5 6">
    <name type="scientific">Neoroseomonas marina</name>
    <dbReference type="NCBI Taxonomy" id="1232220"/>
    <lineage>
        <taxon>Bacteria</taxon>
        <taxon>Pseudomonadati</taxon>
        <taxon>Pseudomonadota</taxon>
        <taxon>Alphaproteobacteria</taxon>
        <taxon>Acetobacterales</taxon>
        <taxon>Acetobacteraceae</taxon>
        <taxon>Neoroseomonas</taxon>
    </lineage>
</organism>
<keyword evidence="2" id="KW-0274">FAD</keyword>
<dbReference type="InterPro" id="IPR036683">
    <property type="entry name" value="CO_DH_flav_C_dom_sf"/>
</dbReference>
<dbReference type="GO" id="GO:0016491">
    <property type="term" value="F:oxidoreductase activity"/>
    <property type="evidence" value="ECO:0007669"/>
    <property type="project" value="UniProtKB-KW"/>
</dbReference>
<dbReference type="GO" id="GO:0071949">
    <property type="term" value="F:FAD binding"/>
    <property type="evidence" value="ECO:0007669"/>
    <property type="project" value="InterPro"/>
</dbReference>
<evidence type="ECO:0000313" key="6">
    <source>
        <dbReference type="Proteomes" id="UP000548582"/>
    </source>
</evidence>
<keyword evidence="6" id="KW-1185">Reference proteome</keyword>
<gene>
    <name evidence="5" type="ORF">GWK16_22370</name>
</gene>
<dbReference type="InterPro" id="IPR002346">
    <property type="entry name" value="Mopterin_DH_FAD-bd"/>
</dbReference>
<dbReference type="PROSITE" id="PS51387">
    <property type="entry name" value="FAD_PCMH"/>
    <property type="match status" value="1"/>
</dbReference>
<keyword evidence="3" id="KW-0560">Oxidoreductase</keyword>
<dbReference type="Gene3D" id="3.30.43.10">
    <property type="entry name" value="Uridine Diphospho-n-acetylenolpyruvylglucosamine Reductase, domain 2"/>
    <property type="match status" value="1"/>
</dbReference>
<dbReference type="Gene3D" id="3.30.465.10">
    <property type="match status" value="1"/>
</dbReference>
<dbReference type="PANTHER" id="PTHR42659:SF2">
    <property type="entry name" value="XANTHINE DEHYDROGENASE SUBUNIT C-RELATED"/>
    <property type="match status" value="1"/>
</dbReference>
<evidence type="ECO:0000259" key="4">
    <source>
        <dbReference type="PROSITE" id="PS51387"/>
    </source>
</evidence>
<evidence type="ECO:0000256" key="1">
    <source>
        <dbReference type="ARBA" id="ARBA00022630"/>
    </source>
</evidence>
<dbReference type="SUPFAM" id="SSF55447">
    <property type="entry name" value="CO dehydrogenase flavoprotein C-terminal domain-like"/>
    <property type="match status" value="1"/>
</dbReference>
<dbReference type="RefSeq" id="WP_170056204.1">
    <property type="nucleotide sequence ID" value="NZ_JABBKX010000011.1"/>
</dbReference>
<dbReference type="PANTHER" id="PTHR42659">
    <property type="entry name" value="XANTHINE DEHYDROGENASE SUBUNIT C-RELATED"/>
    <property type="match status" value="1"/>
</dbReference>
<reference evidence="5 6" key="1">
    <citation type="submission" date="2020-03" db="EMBL/GenBank/DDBJ databases">
        <authorList>
            <person name="Sun Q."/>
        </authorList>
    </citation>
    <scope>NUCLEOTIDE SEQUENCE [LARGE SCALE GENOMIC DNA]</scope>
    <source>
        <strain evidence="5 6">JC162</strain>
    </source>
</reference>
<dbReference type="InterPro" id="IPR016169">
    <property type="entry name" value="FAD-bd_PCMH_sub2"/>
</dbReference>
<keyword evidence="1" id="KW-0285">Flavoprotein</keyword>
<comment type="caution">
    <text evidence="5">The sequence shown here is derived from an EMBL/GenBank/DDBJ whole genome shotgun (WGS) entry which is preliminary data.</text>
</comment>
<dbReference type="InterPro" id="IPR016167">
    <property type="entry name" value="FAD-bd_PCMH_sub1"/>
</dbReference>
<protein>
    <submittedName>
        <fullName evidence="5">Xanthine dehydrogenase family protein subunit M</fullName>
    </submittedName>
</protein>
<accession>A0A848EKT2</accession>
<evidence type="ECO:0000313" key="5">
    <source>
        <dbReference type="EMBL" id="NMJ44010.1"/>
    </source>
</evidence>
<dbReference type="InterPro" id="IPR016166">
    <property type="entry name" value="FAD-bd_PCMH"/>
</dbReference>
<name>A0A848EKT2_9PROT</name>
<dbReference type="Proteomes" id="UP000548582">
    <property type="component" value="Unassembled WGS sequence"/>
</dbReference>
<sequence>MYDFAYHKPATVADAVKLLADPDAKAISGGHTLIPALKHRLNKPSAVVDLSGIAEMKGIKRVGNAIVIGALTRHAEVATSAEVKAAIPALAYLASHIGDVQVRNRGTLGGSVSNNDPAADYPAAVLGLGATIHTSKRKIAADDFFQGMFTTALEQDEILTAIEFPIPEKAGYAKMKNPASRYVMAGVFVAKTGGAVRVAVNGAGPCVFRQADMEKALAANWSADAVAGVKQSADGLNGDIHGSAEYRAHLVGVMAKRAIAAAG</sequence>
<dbReference type="InterPro" id="IPR005107">
    <property type="entry name" value="CO_DH_flav_C"/>
</dbReference>
<dbReference type="Pfam" id="PF00941">
    <property type="entry name" value="FAD_binding_5"/>
    <property type="match status" value="1"/>
</dbReference>
<dbReference type="SMART" id="SM01092">
    <property type="entry name" value="CO_deh_flav_C"/>
    <property type="match status" value="1"/>
</dbReference>
<evidence type="ECO:0000256" key="2">
    <source>
        <dbReference type="ARBA" id="ARBA00022827"/>
    </source>
</evidence>
<feature type="domain" description="FAD-binding PCMH-type" evidence="4">
    <location>
        <begin position="1"/>
        <end position="169"/>
    </location>
</feature>
<dbReference type="FunFam" id="3.30.465.10:FF:000017">
    <property type="entry name" value="Xanthine dehydrogenase, FAD binding subunit"/>
    <property type="match status" value="1"/>
</dbReference>
<evidence type="ECO:0000256" key="3">
    <source>
        <dbReference type="ARBA" id="ARBA00023002"/>
    </source>
</evidence>
<dbReference type="SUPFAM" id="SSF56176">
    <property type="entry name" value="FAD-binding/transporter-associated domain-like"/>
    <property type="match status" value="1"/>
</dbReference>
<dbReference type="EMBL" id="JABBKX010000011">
    <property type="protein sequence ID" value="NMJ44010.1"/>
    <property type="molecule type" value="Genomic_DNA"/>
</dbReference>
<dbReference type="InterPro" id="IPR051312">
    <property type="entry name" value="Diverse_Substr_Oxidored"/>
</dbReference>
<proteinExistence type="predicted"/>
<dbReference type="InterPro" id="IPR036318">
    <property type="entry name" value="FAD-bd_PCMH-like_sf"/>
</dbReference>
<dbReference type="Gene3D" id="3.30.390.50">
    <property type="entry name" value="CO dehydrogenase flavoprotein, C-terminal domain"/>
    <property type="match status" value="1"/>
</dbReference>